<organism evidence="2 3">
    <name type="scientific">Mugilogobius chulae</name>
    <name type="common">yellowstripe goby</name>
    <dbReference type="NCBI Taxonomy" id="88201"/>
    <lineage>
        <taxon>Eukaryota</taxon>
        <taxon>Metazoa</taxon>
        <taxon>Chordata</taxon>
        <taxon>Craniata</taxon>
        <taxon>Vertebrata</taxon>
        <taxon>Euteleostomi</taxon>
        <taxon>Actinopterygii</taxon>
        <taxon>Neopterygii</taxon>
        <taxon>Teleostei</taxon>
        <taxon>Neoteleostei</taxon>
        <taxon>Acanthomorphata</taxon>
        <taxon>Gobiaria</taxon>
        <taxon>Gobiiformes</taxon>
        <taxon>Gobioidei</taxon>
        <taxon>Gobiidae</taxon>
        <taxon>Gobionellinae</taxon>
        <taxon>Mugilogobius</taxon>
    </lineage>
</organism>
<dbReference type="AlphaFoldDB" id="A0AAW0NCC0"/>
<feature type="compositionally biased region" description="Gly residues" evidence="1">
    <location>
        <begin position="64"/>
        <end position="78"/>
    </location>
</feature>
<evidence type="ECO:0000313" key="2">
    <source>
        <dbReference type="EMBL" id="KAK7896633.1"/>
    </source>
</evidence>
<feature type="compositionally biased region" description="Basic and acidic residues" evidence="1">
    <location>
        <begin position="28"/>
        <end position="41"/>
    </location>
</feature>
<reference evidence="3" key="1">
    <citation type="submission" date="2024-04" db="EMBL/GenBank/DDBJ databases">
        <title>Salinicola lusitanus LLJ914,a marine bacterium isolated from the Okinawa Trough.</title>
        <authorList>
            <person name="Li J."/>
        </authorList>
    </citation>
    <scope>NUCLEOTIDE SEQUENCE [LARGE SCALE GENOMIC DNA]</scope>
</reference>
<feature type="compositionally biased region" description="Basic residues" evidence="1">
    <location>
        <begin position="119"/>
        <end position="137"/>
    </location>
</feature>
<name>A0AAW0NCC0_9GOBI</name>
<dbReference type="Proteomes" id="UP001460270">
    <property type="component" value="Unassembled WGS sequence"/>
</dbReference>
<accession>A0AAW0NCC0</accession>
<evidence type="ECO:0000256" key="1">
    <source>
        <dbReference type="SAM" id="MobiDB-lite"/>
    </source>
</evidence>
<feature type="region of interest" description="Disordered" evidence="1">
    <location>
        <begin position="58"/>
        <end position="174"/>
    </location>
</feature>
<evidence type="ECO:0000313" key="3">
    <source>
        <dbReference type="Proteomes" id="UP001460270"/>
    </source>
</evidence>
<proteinExistence type="predicted"/>
<comment type="caution">
    <text evidence="2">The sequence shown here is derived from an EMBL/GenBank/DDBJ whole genome shotgun (WGS) entry which is preliminary data.</text>
</comment>
<protein>
    <submittedName>
        <fullName evidence="2">Uncharacterized protein</fullName>
    </submittedName>
</protein>
<gene>
    <name evidence="2" type="ORF">WMY93_021958</name>
</gene>
<feature type="compositionally biased region" description="Polar residues" evidence="1">
    <location>
        <begin position="13"/>
        <end position="23"/>
    </location>
</feature>
<feature type="region of interest" description="Disordered" evidence="1">
    <location>
        <begin position="1"/>
        <end position="44"/>
    </location>
</feature>
<dbReference type="EMBL" id="JBBPFD010000015">
    <property type="protein sequence ID" value="KAK7896633.1"/>
    <property type="molecule type" value="Genomic_DNA"/>
</dbReference>
<sequence>MDNFPEHLLSLDPPSQQEISQNLVGEEETWRRTTVKERSTHMDGQAVDVMLQTISMDHSCAAGRSGGGQGRSRGGSRGCGESRGEGGPGEPCTQKWRRLTAWTAGETADRRVRASRADGRRRRPGPRRRGATARGKRRELSQAREGKPGNRQRGKARSARSSCRAAGEQSGDWM</sequence>
<keyword evidence="3" id="KW-1185">Reference proteome</keyword>
<feature type="compositionally biased region" description="Basic and acidic residues" evidence="1">
    <location>
        <begin position="138"/>
        <end position="148"/>
    </location>
</feature>
<feature type="compositionally biased region" description="Basic and acidic residues" evidence="1">
    <location>
        <begin position="107"/>
        <end position="118"/>
    </location>
</feature>